<evidence type="ECO:0000313" key="2">
    <source>
        <dbReference type="Proteomes" id="UP000004994"/>
    </source>
</evidence>
<proteinExistence type="predicted"/>
<name>A0A3Q7GIA5_SOLLC</name>
<dbReference type="EnsemblPlants" id="Solyc05g015090.1.1">
    <property type="protein sequence ID" value="Solyc05g015090.1.1.1"/>
    <property type="gene ID" value="Solyc05g015090.1"/>
</dbReference>
<dbReference type="AlphaFoldDB" id="A0A3Q7GIA5"/>
<reference evidence="1" key="1">
    <citation type="journal article" date="2012" name="Nature">
        <title>The tomato genome sequence provides insights into fleshy fruit evolution.</title>
        <authorList>
            <consortium name="Tomato Genome Consortium"/>
        </authorList>
    </citation>
    <scope>NUCLEOTIDE SEQUENCE [LARGE SCALE GENOMIC DNA]</scope>
    <source>
        <strain evidence="1">cv. Heinz 1706</strain>
    </source>
</reference>
<organism evidence="1">
    <name type="scientific">Solanum lycopersicum</name>
    <name type="common">Tomato</name>
    <name type="synonym">Lycopersicon esculentum</name>
    <dbReference type="NCBI Taxonomy" id="4081"/>
    <lineage>
        <taxon>Eukaryota</taxon>
        <taxon>Viridiplantae</taxon>
        <taxon>Streptophyta</taxon>
        <taxon>Embryophyta</taxon>
        <taxon>Tracheophyta</taxon>
        <taxon>Spermatophyta</taxon>
        <taxon>Magnoliopsida</taxon>
        <taxon>eudicotyledons</taxon>
        <taxon>Gunneridae</taxon>
        <taxon>Pentapetalae</taxon>
        <taxon>asterids</taxon>
        <taxon>lamiids</taxon>
        <taxon>Solanales</taxon>
        <taxon>Solanaceae</taxon>
        <taxon>Solanoideae</taxon>
        <taxon>Solaneae</taxon>
        <taxon>Solanum</taxon>
        <taxon>Solanum subgen. Lycopersicon</taxon>
    </lineage>
</organism>
<accession>A0A3Q7GIA5</accession>
<dbReference type="PaxDb" id="4081-Solyc05g015090.1.1"/>
<reference evidence="1" key="2">
    <citation type="submission" date="2019-01" db="UniProtKB">
        <authorList>
            <consortium name="EnsemblPlants"/>
        </authorList>
    </citation>
    <scope>IDENTIFICATION</scope>
    <source>
        <strain evidence="1">cv. Heinz 1706</strain>
    </source>
</reference>
<keyword evidence="2" id="KW-1185">Reference proteome</keyword>
<evidence type="ECO:0000313" key="1">
    <source>
        <dbReference type="EnsemblPlants" id="Solyc05g015090.1.1.1"/>
    </source>
</evidence>
<sequence length="51" mass="6194">MYILSIDVCYFLTINLYIFKILYSDYIIFTMYAIAYEIVFFKHICILSFNS</sequence>
<dbReference type="Proteomes" id="UP000004994">
    <property type="component" value="Chromosome 5"/>
</dbReference>
<dbReference type="InParanoid" id="A0A3Q7GIA5"/>
<dbReference type="Gramene" id="Solyc05g015090.1.1">
    <property type="protein sequence ID" value="Solyc05g015090.1.1.1"/>
    <property type="gene ID" value="Solyc05g015090.1"/>
</dbReference>
<protein>
    <submittedName>
        <fullName evidence="1">Uncharacterized protein</fullName>
    </submittedName>
</protein>